<accession>A0A367X1G8</accession>
<dbReference type="EMBL" id="JPWI01000004">
    <property type="protein sequence ID" value="RCK46591.1"/>
    <property type="molecule type" value="Genomic_DNA"/>
</dbReference>
<organism evidence="2 3">
    <name type="scientific">Thalassospira profundimaris</name>
    <dbReference type="NCBI Taxonomy" id="502049"/>
    <lineage>
        <taxon>Bacteria</taxon>
        <taxon>Pseudomonadati</taxon>
        <taxon>Pseudomonadota</taxon>
        <taxon>Alphaproteobacteria</taxon>
        <taxon>Rhodospirillales</taxon>
        <taxon>Thalassospiraceae</taxon>
        <taxon>Thalassospira</taxon>
    </lineage>
</organism>
<dbReference type="SUPFAM" id="SSF82153">
    <property type="entry name" value="FAS1 domain"/>
    <property type="match status" value="1"/>
</dbReference>
<dbReference type="Proteomes" id="UP000252255">
    <property type="component" value="Unassembled WGS sequence"/>
</dbReference>
<reference evidence="2 3" key="1">
    <citation type="submission" date="2014-07" db="EMBL/GenBank/DDBJ databases">
        <title>Draft genome sequence of Thalassospira profundimaris PR54-5.</title>
        <authorList>
            <person name="Lai Q."/>
            <person name="Shao Z."/>
        </authorList>
    </citation>
    <scope>NUCLEOTIDE SEQUENCE [LARGE SCALE GENOMIC DNA]</scope>
    <source>
        <strain evidence="2 3">PR54-5</strain>
    </source>
</reference>
<proteinExistence type="predicted"/>
<name>A0A367X1G8_9PROT</name>
<keyword evidence="1" id="KW-0732">Signal</keyword>
<evidence type="ECO:0000313" key="2">
    <source>
        <dbReference type="EMBL" id="RCK46591.1"/>
    </source>
</evidence>
<dbReference type="Gene3D" id="2.30.180.10">
    <property type="entry name" value="FAS1 domain"/>
    <property type="match status" value="1"/>
</dbReference>
<sequence length="408" mass="44206">MLSLRIVFYSVVFFLTSAPLAFAQDSIQTNSADTTDSSQLSPDGFTISSELFNLSGLANEIEDSGPAIFFAPKNTMWENIPNEAFAELTSPNNQPYLREIFSCQVVRTEDLSNAFNVLSYRKDGTLALKTLGGCLVIANWNNGSLNLTSEAGANIGMISTSVSIPTGFLFRTTPASEWSSVLASSSSPGVLVTASSQPVLPPGLSPNETFTASRIFAGPTQYPPTDYAAYGIIAFPIKASSSNERQRHEIICKAYVSSLTVSFQLPIPKEKQMVTVWPVSEDAVASQLTTGTADSVCPTAVERYNLQAGQNAIKAANLEGADLSSVGPFLIAWAPTHGKQSKIIVLDLKNVVNAAQADQVMRKWVSDVEQPPELWRTGWDFETIRLALQQWIDKTGIKVTLLFNDGEQ</sequence>
<evidence type="ECO:0008006" key="4">
    <source>
        <dbReference type="Google" id="ProtNLM"/>
    </source>
</evidence>
<dbReference type="AlphaFoldDB" id="A0A367X1G8"/>
<dbReference type="OrthoDB" id="7867308at2"/>
<evidence type="ECO:0000313" key="3">
    <source>
        <dbReference type="Proteomes" id="UP000252255"/>
    </source>
</evidence>
<dbReference type="InterPro" id="IPR036378">
    <property type="entry name" value="FAS1_dom_sf"/>
</dbReference>
<dbReference type="RefSeq" id="WP_114097578.1">
    <property type="nucleotide sequence ID" value="NZ_JPWI01000004.1"/>
</dbReference>
<feature type="chain" id="PRO_5016951113" description="FAS1 domain-containing protein" evidence="1">
    <location>
        <begin position="24"/>
        <end position="408"/>
    </location>
</feature>
<protein>
    <recommendedName>
        <fullName evidence="4">FAS1 domain-containing protein</fullName>
    </recommendedName>
</protein>
<comment type="caution">
    <text evidence="2">The sequence shown here is derived from an EMBL/GenBank/DDBJ whole genome shotgun (WGS) entry which is preliminary data.</text>
</comment>
<gene>
    <name evidence="2" type="ORF">TH30_08290</name>
</gene>
<evidence type="ECO:0000256" key="1">
    <source>
        <dbReference type="SAM" id="SignalP"/>
    </source>
</evidence>
<feature type="signal peptide" evidence="1">
    <location>
        <begin position="1"/>
        <end position="23"/>
    </location>
</feature>